<dbReference type="EMBL" id="CP071091">
    <property type="protein sequence ID" value="QSQ16086.1"/>
    <property type="molecule type" value="Genomic_DNA"/>
</dbReference>
<keyword evidence="4" id="KW-1185">Reference proteome</keyword>
<dbReference type="PROSITE" id="PS51781">
    <property type="entry name" value="SH3B"/>
    <property type="match status" value="1"/>
</dbReference>
<feature type="compositionally biased region" description="Basic and acidic residues" evidence="1">
    <location>
        <begin position="272"/>
        <end position="285"/>
    </location>
</feature>
<accession>A0ABX7NC75</accession>
<dbReference type="Pfam" id="PF08239">
    <property type="entry name" value="SH3_3"/>
    <property type="match status" value="1"/>
</dbReference>
<dbReference type="RefSeq" id="WP_206717763.1">
    <property type="nucleotide sequence ID" value="NZ_CP071091.1"/>
</dbReference>
<proteinExistence type="predicted"/>
<gene>
    <name evidence="3" type="ORF">JY572_08560</name>
</gene>
<dbReference type="InterPro" id="IPR003646">
    <property type="entry name" value="SH3-like_bac-type"/>
</dbReference>
<protein>
    <submittedName>
        <fullName evidence="3">SH3 domain-containing protein</fullName>
    </submittedName>
</protein>
<evidence type="ECO:0000259" key="2">
    <source>
        <dbReference type="PROSITE" id="PS51781"/>
    </source>
</evidence>
<evidence type="ECO:0000313" key="4">
    <source>
        <dbReference type="Proteomes" id="UP000663090"/>
    </source>
</evidence>
<feature type="region of interest" description="Disordered" evidence="1">
    <location>
        <begin position="261"/>
        <end position="305"/>
    </location>
</feature>
<evidence type="ECO:0000313" key="3">
    <source>
        <dbReference type="EMBL" id="QSQ16086.1"/>
    </source>
</evidence>
<dbReference type="Gene3D" id="2.30.30.40">
    <property type="entry name" value="SH3 Domains"/>
    <property type="match status" value="1"/>
</dbReference>
<reference evidence="3 4" key="1">
    <citation type="submission" date="2021-02" db="EMBL/GenBank/DDBJ databases">
        <title>De Novo genome assembly of isolated myxobacteria.</title>
        <authorList>
            <person name="Stevens D.C."/>
        </authorList>
    </citation>
    <scope>NUCLEOTIDE SEQUENCE [LARGE SCALE GENOMIC DNA]</scope>
    <source>
        <strain evidence="3 4">SCHIC003</strain>
    </source>
</reference>
<sequence length="305" mass="33430">MTPALLLSLVLSQSEAPSLHYTAFIEEEAGPRTLESYAFTEWEPAEKKVNLFVGVDEANLRQTPAADAAVVTTLPLGAAVRVVSRGKDRLKVGEYVNHWYSVEYTKDKETFKGWLFGNTLTPLRFEADFDGDGEKEVATVVMSNDFKIRVRFMEPKAKPSRRVTSVDVMPAGQSYLNVDGGPVVAKLIPAKTAGVTLLQIDSKPEACSDYKTTYVSYQVPENKPGVLGKAKNALDVAGLSDPPNVSSYEVTFQAGAKELTVVHSRTEEDESGKEQKSKARERYGFRDGVYAELKAEPPATAETQP</sequence>
<name>A0ABX7NC75_9BACT</name>
<feature type="domain" description="SH3b" evidence="2">
    <location>
        <begin position="48"/>
        <end position="124"/>
    </location>
</feature>
<organism evidence="3 4">
    <name type="scientific">Myxococcus landrumensis</name>
    <dbReference type="NCBI Taxonomy" id="2813577"/>
    <lineage>
        <taxon>Bacteria</taxon>
        <taxon>Pseudomonadati</taxon>
        <taxon>Myxococcota</taxon>
        <taxon>Myxococcia</taxon>
        <taxon>Myxococcales</taxon>
        <taxon>Cystobacterineae</taxon>
        <taxon>Myxococcaceae</taxon>
        <taxon>Myxococcus</taxon>
    </lineage>
</organism>
<evidence type="ECO:0000256" key="1">
    <source>
        <dbReference type="SAM" id="MobiDB-lite"/>
    </source>
</evidence>
<dbReference type="Proteomes" id="UP000663090">
    <property type="component" value="Chromosome"/>
</dbReference>